<protein>
    <submittedName>
        <fullName evidence="2">GNAT family N-acetyltransferase</fullName>
    </submittedName>
</protein>
<gene>
    <name evidence="2" type="ORF">H9814_09270</name>
</gene>
<dbReference type="PROSITE" id="PS51186">
    <property type="entry name" value="GNAT"/>
    <property type="match status" value="1"/>
</dbReference>
<feature type="domain" description="N-acetyltransferase" evidence="1">
    <location>
        <begin position="5"/>
        <end position="155"/>
    </location>
</feature>
<organism evidence="2 3">
    <name type="scientific">Candidatus Bacteroides merdigallinarum</name>
    <dbReference type="NCBI Taxonomy" id="2838473"/>
    <lineage>
        <taxon>Bacteria</taxon>
        <taxon>Pseudomonadati</taxon>
        <taxon>Bacteroidota</taxon>
        <taxon>Bacteroidia</taxon>
        <taxon>Bacteroidales</taxon>
        <taxon>Bacteroidaceae</taxon>
        <taxon>Bacteroides</taxon>
    </lineage>
</organism>
<dbReference type="SUPFAM" id="SSF55729">
    <property type="entry name" value="Acyl-CoA N-acyltransferases (Nat)"/>
    <property type="match status" value="1"/>
</dbReference>
<accession>A0A9D2E9V5</accession>
<name>A0A9D2E9V5_9BACE</name>
<reference evidence="2" key="1">
    <citation type="journal article" date="2021" name="PeerJ">
        <title>Extensive microbial diversity within the chicken gut microbiome revealed by metagenomics and culture.</title>
        <authorList>
            <person name="Gilroy R."/>
            <person name="Ravi A."/>
            <person name="Getino M."/>
            <person name="Pursley I."/>
            <person name="Horton D.L."/>
            <person name="Alikhan N.F."/>
            <person name="Baker D."/>
            <person name="Gharbi K."/>
            <person name="Hall N."/>
            <person name="Watson M."/>
            <person name="Adriaenssens E.M."/>
            <person name="Foster-Nyarko E."/>
            <person name="Jarju S."/>
            <person name="Secka A."/>
            <person name="Antonio M."/>
            <person name="Oren A."/>
            <person name="Chaudhuri R.R."/>
            <person name="La Ragione R."/>
            <person name="Hildebrand F."/>
            <person name="Pallen M.J."/>
        </authorList>
    </citation>
    <scope>NUCLEOTIDE SEQUENCE</scope>
    <source>
        <strain evidence="2">ChiHjej9B8-1298</strain>
    </source>
</reference>
<dbReference type="InterPro" id="IPR016181">
    <property type="entry name" value="Acyl_CoA_acyltransferase"/>
</dbReference>
<sequence>MLRLQRIHTADRALYDFMERLLVASFPAEEYRALDQLRQYADTREAFHCNVILGEDDTPIGLFNYWDFGTFCYGEHFAIDPARRNGGQGKRALEELCRRVHPRPIVLEVEMPVEEMAQRRIGFYERQGFTLWDKPYQQPPYKPGDDFLPMRLMAYGNIDPETAFDTVCSCIHREVYGVTSAPVPNN</sequence>
<comment type="caution">
    <text evidence="2">The sequence shown here is derived from an EMBL/GenBank/DDBJ whole genome shotgun (WGS) entry which is preliminary data.</text>
</comment>
<evidence type="ECO:0000313" key="3">
    <source>
        <dbReference type="Proteomes" id="UP000824028"/>
    </source>
</evidence>
<dbReference type="EMBL" id="DXBX01000075">
    <property type="protein sequence ID" value="HIZ33704.1"/>
    <property type="molecule type" value="Genomic_DNA"/>
</dbReference>
<evidence type="ECO:0000259" key="1">
    <source>
        <dbReference type="PROSITE" id="PS51186"/>
    </source>
</evidence>
<evidence type="ECO:0000313" key="2">
    <source>
        <dbReference type="EMBL" id="HIZ33704.1"/>
    </source>
</evidence>
<dbReference type="GO" id="GO:0016747">
    <property type="term" value="F:acyltransferase activity, transferring groups other than amino-acyl groups"/>
    <property type="evidence" value="ECO:0007669"/>
    <property type="project" value="InterPro"/>
</dbReference>
<dbReference type="Gene3D" id="3.40.630.30">
    <property type="match status" value="1"/>
</dbReference>
<dbReference type="Proteomes" id="UP000824028">
    <property type="component" value="Unassembled WGS sequence"/>
</dbReference>
<dbReference type="InterPro" id="IPR000182">
    <property type="entry name" value="GNAT_dom"/>
</dbReference>
<reference evidence="2" key="2">
    <citation type="submission" date="2021-04" db="EMBL/GenBank/DDBJ databases">
        <authorList>
            <person name="Gilroy R."/>
        </authorList>
    </citation>
    <scope>NUCLEOTIDE SEQUENCE</scope>
    <source>
        <strain evidence="2">ChiHjej9B8-1298</strain>
    </source>
</reference>
<dbReference type="AlphaFoldDB" id="A0A9D2E9V5"/>
<dbReference type="Pfam" id="PF00583">
    <property type="entry name" value="Acetyltransf_1"/>
    <property type="match status" value="1"/>
</dbReference>
<proteinExistence type="predicted"/>